<sequence length="138" mass="15527">MTAGGDLLRHLRRARDHVDRRYAEPLDLDRLAAVAGVSKYHFVRCFEATYGETPIRYLTRRRIERAQDLLRHANLTVTEICTAVGFASLGSFSSRFRQMVGESPTAYRDRWAARGGAHVPGCFLFMRGVLDPTETGPA</sequence>
<keyword evidence="1" id="KW-0805">Transcription regulation</keyword>
<name>A0A853CG27_9ACTN</name>
<dbReference type="EMBL" id="JACBZT010000001">
    <property type="protein sequence ID" value="NYJ05043.1"/>
    <property type="molecule type" value="Genomic_DNA"/>
</dbReference>
<evidence type="ECO:0000259" key="4">
    <source>
        <dbReference type="PROSITE" id="PS01124"/>
    </source>
</evidence>
<dbReference type="PROSITE" id="PS00041">
    <property type="entry name" value="HTH_ARAC_FAMILY_1"/>
    <property type="match status" value="1"/>
</dbReference>
<dbReference type="InterPro" id="IPR050204">
    <property type="entry name" value="AraC_XylS_family_regulators"/>
</dbReference>
<comment type="caution">
    <text evidence="5">The sequence shown here is derived from an EMBL/GenBank/DDBJ whole genome shotgun (WGS) entry which is preliminary data.</text>
</comment>
<evidence type="ECO:0000313" key="6">
    <source>
        <dbReference type="Proteomes" id="UP000541969"/>
    </source>
</evidence>
<gene>
    <name evidence="5" type="ORF">GGQ55_001321</name>
</gene>
<dbReference type="InterPro" id="IPR018060">
    <property type="entry name" value="HTH_AraC"/>
</dbReference>
<dbReference type="PANTHER" id="PTHR46796">
    <property type="entry name" value="HTH-TYPE TRANSCRIPTIONAL ACTIVATOR RHAS-RELATED"/>
    <property type="match status" value="1"/>
</dbReference>
<dbReference type="Proteomes" id="UP000541969">
    <property type="component" value="Unassembled WGS sequence"/>
</dbReference>
<dbReference type="RefSeq" id="WP_179715680.1">
    <property type="nucleotide sequence ID" value="NZ_JACBZT010000001.1"/>
</dbReference>
<dbReference type="GO" id="GO:0003700">
    <property type="term" value="F:DNA-binding transcription factor activity"/>
    <property type="evidence" value="ECO:0007669"/>
    <property type="project" value="InterPro"/>
</dbReference>
<dbReference type="InterPro" id="IPR020449">
    <property type="entry name" value="Tscrpt_reg_AraC-type_HTH"/>
</dbReference>
<organism evidence="5 6">
    <name type="scientific">Petropleomorpha daqingensis</name>
    <dbReference type="NCBI Taxonomy" id="2026353"/>
    <lineage>
        <taxon>Bacteria</taxon>
        <taxon>Bacillati</taxon>
        <taxon>Actinomycetota</taxon>
        <taxon>Actinomycetes</taxon>
        <taxon>Geodermatophilales</taxon>
        <taxon>Geodermatophilaceae</taxon>
        <taxon>Petropleomorpha</taxon>
    </lineage>
</organism>
<feature type="domain" description="HTH araC/xylS-type" evidence="4">
    <location>
        <begin position="12"/>
        <end position="110"/>
    </location>
</feature>
<protein>
    <submittedName>
        <fullName evidence="5">AraC-like DNA-binding protein</fullName>
    </submittedName>
</protein>
<keyword evidence="3" id="KW-0804">Transcription</keyword>
<dbReference type="InterPro" id="IPR018062">
    <property type="entry name" value="HTH_AraC-typ_CS"/>
</dbReference>
<accession>A0A853CG27</accession>
<proteinExistence type="predicted"/>
<evidence type="ECO:0000256" key="1">
    <source>
        <dbReference type="ARBA" id="ARBA00023015"/>
    </source>
</evidence>
<keyword evidence="2 5" id="KW-0238">DNA-binding</keyword>
<dbReference type="Gene3D" id="1.10.10.60">
    <property type="entry name" value="Homeodomain-like"/>
    <property type="match status" value="2"/>
</dbReference>
<evidence type="ECO:0000313" key="5">
    <source>
        <dbReference type="EMBL" id="NYJ05043.1"/>
    </source>
</evidence>
<keyword evidence="6" id="KW-1185">Reference proteome</keyword>
<dbReference type="InterPro" id="IPR009057">
    <property type="entry name" value="Homeodomain-like_sf"/>
</dbReference>
<dbReference type="SUPFAM" id="SSF46689">
    <property type="entry name" value="Homeodomain-like"/>
    <property type="match status" value="2"/>
</dbReference>
<dbReference type="PROSITE" id="PS01124">
    <property type="entry name" value="HTH_ARAC_FAMILY_2"/>
    <property type="match status" value="1"/>
</dbReference>
<evidence type="ECO:0000256" key="3">
    <source>
        <dbReference type="ARBA" id="ARBA00023163"/>
    </source>
</evidence>
<dbReference type="GO" id="GO:0043565">
    <property type="term" value="F:sequence-specific DNA binding"/>
    <property type="evidence" value="ECO:0007669"/>
    <property type="project" value="InterPro"/>
</dbReference>
<dbReference type="PRINTS" id="PR00032">
    <property type="entry name" value="HTHARAC"/>
</dbReference>
<evidence type="ECO:0000256" key="2">
    <source>
        <dbReference type="ARBA" id="ARBA00023125"/>
    </source>
</evidence>
<dbReference type="SMART" id="SM00342">
    <property type="entry name" value="HTH_ARAC"/>
    <property type="match status" value="1"/>
</dbReference>
<reference evidence="5 6" key="1">
    <citation type="submission" date="2020-07" db="EMBL/GenBank/DDBJ databases">
        <title>Sequencing the genomes of 1000 actinobacteria strains.</title>
        <authorList>
            <person name="Klenk H.-P."/>
        </authorList>
    </citation>
    <scope>NUCLEOTIDE SEQUENCE [LARGE SCALE GENOMIC DNA]</scope>
    <source>
        <strain evidence="5 6">DSM 104001</strain>
    </source>
</reference>
<dbReference type="Pfam" id="PF12833">
    <property type="entry name" value="HTH_18"/>
    <property type="match status" value="1"/>
</dbReference>
<dbReference type="AlphaFoldDB" id="A0A853CG27"/>